<name>A0ACB9YTF9_9PEZI</name>
<reference evidence="1 2" key="1">
    <citation type="journal article" date="2022" name="New Phytol.">
        <title>Ecological generalism drives hyperdiversity of secondary metabolite gene clusters in xylarialean endophytes.</title>
        <authorList>
            <person name="Franco M.E.E."/>
            <person name="Wisecaver J.H."/>
            <person name="Arnold A.E."/>
            <person name="Ju Y.M."/>
            <person name="Slot J.C."/>
            <person name="Ahrendt S."/>
            <person name="Moore L.P."/>
            <person name="Eastman K.E."/>
            <person name="Scott K."/>
            <person name="Konkel Z."/>
            <person name="Mondo S.J."/>
            <person name="Kuo A."/>
            <person name="Hayes R.D."/>
            <person name="Haridas S."/>
            <person name="Andreopoulos B."/>
            <person name="Riley R."/>
            <person name="LaButti K."/>
            <person name="Pangilinan J."/>
            <person name="Lipzen A."/>
            <person name="Amirebrahimi M."/>
            <person name="Yan J."/>
            <person name="Adam C."/>
            <person name="Keymanesh K."/>
            <person name="Ng V."/>
            <person name="Louie K."/>
            <person name="Northen T."/>
            <person name="Drula E."/>
            <person name="Henrissat B."/>
            <person name="Hsieh H.M."/>
            <person name="Youens-Clark K."/>
            <person name="Lutzoni F."/>
            <person name="Miadlikowska J."/>
            <person name="Eastwood D.C."/>
            <person name="Hamelin R.C."/>
            <person name="Grigoriev I.V."/>
            <person name="U'Ren J.M."/>
        </authorList>
    </citation>
    <scope>NUCLEOTIDE SEQUENCE [LARGE SCALE GENOMIC DNA]</scope>
    <source>
        <strain evidence="1 2">CBS 119005</strain>
    </source>
</reference>
<dbReference type="Proteomes" id="UP001497700">
    <property type="component" value="Unassembled WGS sequence"/>
</dbReference>
<proteinExistence type="predicted"/>
<accession>A0ACB9YTF9</accession>
<dbReference type="EMBL" id="MU393520">
    <property type="protein sequence ID" value="KAI4862720.1"/>
    <property type="molecule type" value="Genomic_DNA"/>
</dbReference>
<protein>
    <submittedName>
        <fullName evidence="1">Uncharacterized protein</fullName>
    </submittedName>
</protein>
<gene>
    <name evidence="1" type="ORF">F4820DRAFT_14791</name>
</gene>
<comment type="caution">
    <text evidence="1">The sequence shown here is derived from an EMBL/GenBank/DDBJ whole genome shotgun (WGS) entry which is preliminary data.</text>
</comment>
<evidence type="ECO:0000313" key="1">
    <source>
        <dbReference type="EMBL" id="KAI4862720.1"/>
    </source>
</evidence>
<keyword evidence="2" id="KW-1185">Reference proteome</keyword>
<evidence type="ECO:0000313" key="2">
    <source>
        <dbReference type="Proteomes" id="UP001497700"/>
    </source>
</evidence>
<sequence>MHLSNEPADAASAASAASALPSWAEELLKRPLVEIRRGFSIGYEAPSEDASTIVLTAPSGKYVDIRFSTLPRSQAALAVKTQGKIWGYATAGLSTATILPGKGNCPPYDCTVHATWEHAIDSSGSFDTDGADLLLLANGARMEVGSMVIHGKMQMFKEYWVTPTSGSTERPCIVVELEDSGADGAKGMAIRIGDYCQGILQHGDEFWFERWELQDGECKCKWTKDARSNTPTSDMGILPCWLMTEKARTFGETFMMDGRKWCVTEAFAKTPKL</sequence>
<organism evidence="1 2">
    <name type="scientific">Hypoxylon rubiginosum</name>
    <dbReference type="NCBI Taxonomy" id="110542"/>
    <lineage>
        <taxon>Eukaryota</taxon>
        <taxon>Fungi</taxon>
        <taxon>Dikarya</taxon>
        <taxon>Ascomycota</taxon>
        <taxon>Pezizomycotina</taxon>
        <taxon>Sordariomycetes</taxon>
        <taxon>Xylariomycetidae</taxon>
        <taxon>Xylariales</taxon>
        <taxon>Hypoxylaceae</taxon>
        <taxon>Hypoxylon</taxon>
    </lineage>
</organism>